<gene>
    <name evidence="1" type="ORF">PQR57_35420</name>
</gene>
<reference evidence="1 2" key="1">
    <citation type="journal article" date="2024" name="Chem. Sci.">
        <title>Discovery of megapolipeptins by genome mining of a Burkholderiales bacteria collection.</title>
        <authorList>
            <person name="Paulo B.S."/>
            <person name="Recchia M.J.J."/>
            <person name="Lee S."/>
            <person name="Fergusson C.H."/>
            <person name="Romanowski S.B."/>
            <person name="Hernandez A."/>
            <person name="Krull N."/>
            <person name="Liu D.Y."/>
            <person name="Cavanagh H."/>
            <person name="Bos A."/>
            <person name="Gray C.A."/>
            <person name="Murphy B.T."/>
            <person name="Linington R.G."/>
            <person name="Eustaquio A.S."/>
        </authorList>
    </citation>
    <scope>NUCLEOTIDE SEQUENCE [LARGE SCALE GENOMIC DNA]</scope>
    <source>
        <strain evidence="1 2">RL17-350-BIC-A</strain>
    </source>
</reference>
<protein>
    <submittedName>
        <fullName evidence="1">Uncharacterized protein</fullName>
    </submittedName>
</protein>
<name>A0ABW9B3M2_9BURK</name>
<comment type="caution">
    <text evidence="1">The sequence shown here is derived from an EMBL/GenBank/DDBJ whole genome shotgun (WGS) entry which is preliminary data.</text>
</comment>
<dbReference type="RefSeq" id="WP_408180823.1">
    <property type="nucleotide sequence ID" value="NZ_JAQQEZ010000038.1"/>
</dbReference>
<dbReference type="EMBL" id="JAQQEZ010000038">
    <property type="protein sequence ID" value="MFM0006264.1"/>
    <property type="molecule type" value="Genomic_DNA"/>
</dbReference>
<keyword evidence="2" id="KW-1185">Reference proteome</keyword>
<evidence type="ECO:0000313" key="1">
    <source>
        <dbReference type="EMBL" id="MFM0006264.1"/>
    </source>
</evidence>
<dbReference type="Proteomes" id="UP001629230">
    <property type="component" value="Unassembled WGS sequence"/>
</dbReference>
<sequence>MTDAERLALQQAVPVHANRDRPYYVCLSEIPAPWQDAFRAALSGSACPVIDGRGECAYDDDWTDWLQGRFPHW</sequence>
<accession>A0ABW9B3M2</accession>
<organism evidence="1 2">
    <name type="scientific">Paraburkholderia dipogonis</name>
    <dbReference type="NCBI Taxonomy" id="1211383"/>
    <lineage>
        <taxon>Bacteria</taxon>
        <taxon>Pseudomonadati</taxon>
        <taxon>Pseudomonadota</taxon>
        <taxon>Betaproteobacteria</taxon>
        <taxon>Burkholderiales</taxon>
        <taxon>Burkholderiaceae</taxon>
        <taxon>Paraburkholderia</taxon>
    </lineage>
</organism>
<evidence type="ECO:0000313" key="2">
    <source>
        <dbReference type="Proteomes" id="UP001629230"/>
    </source>
</evidence>
<proteinExistence type="predicted"/>